<dbReference type="GO" id="GO:0005198">
    <property type="term" value="F:structural molecule activity"/>
    <property type="evidence" value="ECO:0007669"/>
    <property type="project" value="InterPro"/>
</dbReference>
<evidence type="ECO:0000259" key="8">
    <source>
        <dbReference type="Pfam" id="PF22638"/>
    </source>
</evidence>
<dbReference type="OrthoDB" id="7181295at2"/>
<dbReference type="Pfam" id="PF06429">
    <property type="entry name" value="Flg_bbr_C"/>
    <property type="match status" value="1"/>
</dbReference>
<dbReference type="GO" id="GO:0005576">
    <property type="term" value="C:extracellular region"/>
    <property type="evidence" value="ECO:0007669"/>
    <property type="project" value="UniProtKB-SubCell"/>
</dbReference>
<organism evidence="10 11">
    <name type="scientific">Cohaesibacter celericrescens</name>
    <dbReference type="NCBI Taxonomy" id="2067669"/>
    <lineage>
        <taxon>Bacteria</taxon>
        <taxon>Pseudomonadati</taxon>
        <taxon>Pseudomonadota</taxon>
        <taxon>Alphaproteobacteria</taxon>
        <taxon>Hyphomicrobiales</taxon>
        <taxon>Cohaesibacteraceae</taxon>
    </lineage>
</organism>
<dbReference type="EMBL" id="PKUQ01000050">
    <property type="protein sequence ID" value="PLW75520.1"/>
    <property type="molecule type" value="Genomic_DNA"/>
</dbReference>
<dbReference type="SUPFAM" id="SSF64518">
    <property type="entry name" value="Phase 1 flagellin"/>
    <property type="match status" value="1"/>
</dbReference>
<evidence type="ECO:0000256" key="1">
    <source>
        <dbReference type="ARBA" id="ARBA00004365"/>
    </source>
</evidence>
<evidence type="ECO:0000256" key="5">
    <source>
        <dbReference type="ARBA" id="ARBA00022525"/>
    </source>
</evidence>
<dbReference type="AlphaFoldDB" id="A0A2N5XWU4"/>
<evidence type="ECO:0000313" key="11">
    <source>
        <dbReference type="Proteomes" id="UP000234881"/>
    </source>
</evidence>
<evidence type="ECO:0000256" key="4">
    <source>
        <dbReference type="ARBA" id="ARBA00016244"/>
    </source>
</evidence>
<keyword evidence="10" id="KW-0966">Cell projection</keyword>
<keyword evidence="10" id="KW-0282">Flagellum</keyword>
<dbReference type="RefSeq" id="WP_101532011.1">
    <property type="nucleotide sequence ID" value="NZ_JBFHIU010000027.1"/>
</dbReference>
<dbReference type="GO" id="GO:0044780">
    <property type="term" value="P:bacterial-type flagellum assembly"/>
    <property type="evidence" value="ECO:0007669"/>
    <property type="project" value="InterPro"/>
</dbReference>
<protein>
    <recommendedName>
        <fullName evidence="4">Flagellar hook-associated protein 1</fullName>
    </recommendedName>
</protein>
<accession>A0A2N5XWU4</accession>
<evidence type="ECO:0000313" key="9">
    <source>
        <dbReference type="EMBL" id="PLW75520.1"/>
    </source>
</evidence>
<feature type="domain" description="Flagellar basal-body/hook protein C-terminal" evidence="7">
    <location>
        <begin position="455"/>
        <end position="493"/>
    </location>
</feature>
<comment type="similarity">
    <text evidence="3">Belongs to the flagella basal body rod proteins family.</text>
</comment>
<sequence>MSLSVALQVAQSALTTRQRETAILSKNITSATEEGYSRKTALISSLRSEDGQSGGVYVSAIDRATDSALFSNLISSTSAGMTSEIFLDGVTRLSQTIGDPQESRSPSATLGRFANALQQYSAEPQNTVLAGAVLTGAQDLVNTLNTATSAVQTERERADALIADSVNSINSLLSNLEDVNKEVIRGTQAGTDITDALDERDQIVLQLSEFMGIRTETRANNDLVVTTDSGVMLFETTPRSVNFEATNSYVAGTTGNALIVDGVRVSGPGANMELKEGKIVGLMQIRDEVTVTYQNQLDEIARGLITAFSESDQVGTNPDRTGLFTYSGSPTVPASGTLVTGLAGSISIAASVDPDQGGDINRLRDGGISEPFDSDYVYNTGGEAGYVTRLQDLITNVDTPMTFDPATQVDTSNSLTAFASSSASWLEGERKQATTINEQHTVVVTRTAESLSNITGVNIDDEMQSMLEIERSYAATAKLITTINQMLDQLLQIAG</sequence>
<reference evidence="10 11" key="1">
    <citation type="submission" date="2018-01" db="EMBL/GenBank/DDBJ databases">
        <title>The draft genome sequence of Cohaesibacter sp. H1304.</title>
        <authorList>
            <person name="Wang N.-N."/>
            <person name="Du Z.-J."/>
        </authorList>
    </citation>
    <scope>NUCLEOTIDE SEQUENCE [LARGE SCALE GENOMIC DNA]</scope>
    <source>
        <strain evidence="10 11">H1304</strain>
    </source>
</reference>
<dbReference type="GO" id="GO:0009424">
    <property type="term" value="C:bacterial-type flagellum hook"/>
    <property type="evidence" value="ECO:0007669"/>
    <property type="project" value="InterPro"/>
</dbReference>
<keyword evidence="11" id="KW-1185">Reference proteome</keyword>
<dbReference type="NCBIfam" id="TIGR02492">
    <property type="entry name" value="flgK_ends"/>
    <property type="match status" value="1"/>
</dbReference>
<comment type="subcellular location">
    <subcellularLocation>
        <location evidence="1">Bacterial flagellum</location>
    </subcellularLocation>
    <subcellularLocation>
        <location evidence="2">Secreted</location>
    </subcellularLocation>
</comment>
<dbReference type="Pfam" id="PF22638">
    <property type="entry name" value="FlgK_D1"/>
    <property type="match status" value="1"/>
</dbReference>
<evidence type="ECO:0000259" key="7">
    <source>
        <dbReference type="Pfam" id="PF06429"/>
    </source>
</evidence>
<evidence type="ECO:0000256" key="2">
    <source>
        <dbReference type="ARBA" id="ARBA00004613"/>
    </source>
</evidence>
<dbReference type="InterPro" id="IPR002371">
    <property type="entry name" value="FlgK"/>
</dbReference>
<proteinExistence type="inferred from homology"/>
<keyword evidence="5" id="KW-0964">Secreted</keyword>
<dbReference type="PANTHER" id="PTHR30033">
    <property type="entry name" value="FLAGELLAR HOOK-ASSOCIATED PROTEIN 1"/>
    <property type="match status" value="1"/>
</dbReference>
<name>A0A2N5XWU4_9HYPH</name>
<dbReference type="EMBL" id="PKUQ01000001">
    <property type="protein sequence ID" value="PLW78927.1"/>
    <property type="molecule type" value="Genomic_DNA"/>
</dbReference>
<evidence type="ECO:0000313" key="10">
    <source>
        <dbReference type="EMBL" id="PLW78927.1"/>
    </source>
</evidence>
<gene>
    <name evidence="10" type="ORF">C0081_01430</name>
    <name evidence="9" type="ORF">C0081_19470</name>
</gene>
<dbReference type="InterPro" id="IPR053927">
    <property type="entry name" value="FlgK_helical"/>
</dbReference>
<dbReference type="Proteomes" id="UP000234881">
    <property type="component" value="Unassembled WGS sequence"/>
</dbReference>
<comment type="caution">
    <text evidence="10">The sequence shown here is derived from an EMBL/GenBank/DDBJ whole genome shotgun (WGS) entry which is preliminary data.</text>
</comment>
<evidence type="ECO:0000256" key="6">
    <source>
        <dbReference type="ARBA" id="ARBA00023143"/>
    </source>
</evidence>
<feature type="domain" description="Flagellar hook-associated protein FlgK helical" evidence="8">
    <location>
        <begin position="92"/>
        <end position="317"/>
    </location>
</feature>
<dbReference type="PANTHER" id="PTHR30033:SF1">
    <property type="entry name" value="FLAGELLAR HOOK-ASSOCIATED PROTEIN 1"/>
    <property type="match status" value="1"/>
</dbReference>
<keyword evidence="10" id="KW-0969">Cilium</keyword>
<keyword evidence="6" id="KW-0975">Bacterial flagellum</keyword>
<evidence type="ECO:0000256" key="3">
    <source>
        <dbReference type="ARBA" id="ARBA00009677"/>
    </source>
</evidence>
<dbReference type="InterPro" id="IPR010930">
    <property type="entry name" value="Flg_bb/hook_C_dom"/>
</dbReference>